<protein>
    <submittedName>
        <fullName evidence="2">Uncharacterized protein</fullName>
    </submittedName>
</protein>
<organism evidence="2">
    <name type="scientific">Coptotermes formosanus</name>
    <name type="common">Formosan subterranean termite</name>
    <dbReference type="NCBI Taxonomy" id="36987"/>
    <lineage>
        <taxon>Eukaryota</taxon>
        <taxon>Metazoa</taxon>
        <taxon>Ecdysozoa</taxon>
        <taxon>Arthropoda</taxon>
        <taxon>Hexapoda</taxon>
        <taxon>Insecta</taxon>
        <taxon>Pterygota</taxon>
        <taxon>Neoptera</taxon>
        <taxon>Polyneoptera</taxon>
        <taxon>Dictyoptera</taxon>
        <taxon>Blattodea</taxon>
        <taxon>Blattoidea</taxon>
        <taxon>Termitoidae</taxon>
        <taxon>Rhinotermitidae</taxon>
        <taxon>Coptotermes</taxon>
    </lineage>
</organism>
<name>R4UJA1_COPFO</name>
<reference evidence="2" key="1">
    <citation type="submission" date="2013-02" db="EMBL/GenBank/DDBJ databases">
        <title>Immune-Related transcriptome of Coptotermes formosanus Shiraki workers: the defense mechanism.</title>
        <authorList>
            <person name="Hussain A."/>
            <person name="Li Y.F."/>
            <person name="Wen S.Y."/>
        </authorList>
    </citation>
    <scope>NUCLEOTIDE SEQUENCE</scope>
</reference>
<feature type="region of interest" description="Disordered" evidence="1">
    <location>
        <begin position="1"/>
        <end position="81"/>
    </location>
</feature>
<proteinExistence type="evidence at transcript level"/>
<accession>R4UJA1</accession>
<feature type="compositionally biased region" description="Acidic residues" evidence="1">
    <location>
        <begin position="1"/>
        <end position="10"/>
    </location>
</feature>
<dbReference type="AlphaFoldDB" id="R4UJA1"/>
<evidence type="ECO:0000256" key="1">
    <source>
        <dbReference type="SAM" id="MobiDB-lite"/>
    </source>
</evidence>
<dbReference type="EMBL" id="KC632315">
    <property type="protein sequence ID" value="AGM32129.1"/>
    <property type="molecule type" value="mRNA"/>
</dbReference>
<sequence>MEGGGEEGEYDDRQDAIKQEVEVDQCRGLTQPPPHLKRAHRARAITGRGDEEAERDGAPLVDDGRQRKPRAAGKDGRETRDERSIAVAFREAFKAMAVVDNVPEAYAEFLKRNPTLTLDVKLFRLRSGKGCTAVPVRLGGWAMAQGEGNPWDMEFGAPQCVEVLRFGGVRPTLIDGSPTPLNKLMRRGVIGTAGRDRHVRVAQFGRGWQERILQGELPGHMR</sequence>
<feature type="compositionally biased region" description="Basic and acidic residues" evidence="1">
    <location>
        <begin position="62"/>
        <end position="81"/>
    </location>
</feature>
<evidence type="ECO:0000313" key="2">
    <source>
        <dbReference type="EMBL" id="AGM32129.1"/>
    </source>
</evidence>
<feature type="compositionally biased region" description="Basic and acidic residues" evidence="1">
    <location>
        <begin position="11"/>
        <end position="25"/>
    </location>
</feature>